<dbReference type="AlphaFoldDB" id="A0A1G6XWS2"/>
<name>A0A1G6XWS2_NIADE</name>
<dbReference type="EMBL" id="FMZO01000014">
    <property type="protein sequence ID" value="SDD82123.1"/>
    <property type="molecule type" value="Genomic_DNA"/>
</dbReference>
<accession>A0A1G6XWS2</accession>
<reference evidence="2" key="1">
    <citation type="submission" date="2016-10" db="EMBL/GenBank/DDBJ databases">
        <authorList>
            <person name="Varghese N."/>
            <person name="Submissions S."/>
        </authorList>
    </citation>
    <scope>NUCLEOTIDE SEQUENCE [LARGE SCALE GENOMIC DNA]</scope>
    <source>
        <strain evidence="2">DSM 25811 / CCM 8410 / LMG 26954 / E90</strain>
    </source>
</reference>
<dbReference type="PROSITE" id="PS51257">
    <property type="entry name" value="PROKAR_LIPOPROTEIN"/>
    <property type="match status" value="1"/>
</dbReference>
<dbReference type="STRING" id="1285928.SAMN04487894_11434"/>
<evidence type="ECO:0008006" key="3">
    <source>
        <dbReference type="Google" id="ProtNLM"/>
    </source>
</evidence>
<gene>
    <name evidence="1" type="ORF">SAMN04487894_11434</name>
</gene>
<dbReference type="Proteomes" id="UP000198757">
    <property type="component" value="Unassembled WGS sequence"/>
</dbReference>
<evidence type="ECO:0000313" key="1">
    <source>
        <dbReference type="EMBL" id="SDD82123.1"/>
    </source>
</evidence>
<dbReference type="OrthoDB" id="10006784at2"/>
<protein>
    <recommendedName>
        <fullName evidence="3">Lipocalin-like domain-containing protein</fullName>
    </recommendedName>
</protein>
<organism evidence="1 2">
    <name type="scientific">Niabella drilacis (strain DSM 25811 / CCM 8410 / CCUG 62505 / LMG 26954 / E90)</name>
    <dbReference type="NCBI Taxonomy" id="1285928"/>
    <lineage>
        <taxon>Bacteria</taxon>
        <taxon>Pseudomonadati</taxon>
        <taxon>Bacteroidota</taxon>
        <taxon>Chitinophagia</taxon>
        <taxon>Chitinophagales</taxon>
        <taxon>Chitinophagaceae</taxon>
        <taxon>Niabella</taxon>
    </lineage>
</organism>
<keyword evidence="2" id="KW-1185">Reference proteome</keyword>
<dbReference type="RefSeq" id="WP_143019863.1">
    <property type="nucleotide sequence ID" value="NZ_FMZO01000014.1"/>
</dbReference>
<evidence type="ECO:0000313" key="2">
    <source>
        <dbReference type="Proteomes" id="UP000198757"/>
    </source>
</evidence>
<sequence>MITLKNIFCTLCMAITVAACTKREQQPQKNEAGLWTLTEVSTGWGGIKKGAALGYKQTLLLNPDSTFQVKRTNGTTTTTEDGIYHFKQHATGTAIEFSYSFPIPGGVIERVPELIKKGTDTLFYDQSALDGIRVVYAKNAQ</sequence>
<proteinExistence type="predicted"/>